<dbReference type="Pfam" id="PF13508">
    <property type="entry name" value="Acetyltransf_7"/>
    <property type="match status" value="1"/>
</dbReference>
<dbReference type="SUPFAM" id="SSF55729">
    <property type="entry name" value="Acyl-CoA N-acyltransferases (Nat)"/>
    <property type="match status" value="1"/>
</dbReference>
<dbReference type="AlphaFoldDB" id="A0A2N8ZIN1"/>
<evidence type="ECO:0000313" key="2">
    <source>
        <dbReference type="EMBL" id="SON51759.1"/>
    </source>
</evidence>
<reference evidence="2 3" key="1">
    <citation type="submission" date="2017-10" db="EMBL/GenBank/DDBJ databases">
        <authorList>
            <person name="Banno H."/>
            <person name="Chua N.-H."/>
        </authorList>
    </citation>
    <scope>NUCLEOTIDE SEQUENCE [LARGE SCALE GENOMIC DNA]</scope>
    <source>
        <strain evidence="2">Vibrio tapetis CECT4600</strain>
    </source>
</reference>
<dbReference type="KEGG" id="vta:B0148"/>
<evidence type="ECO:0000259" key="1">
    <source>
        <dbReference type="PROSITE" id="PS51186"/>
    </source>
</evidence>
<dbReference type="Gene3D" id="3.40.630.30">
    <property type="match status" value="1"/>
</dbReference>
<dbReference type="InterPro" id="IPR000182">
    <property type="entry name" value="GNAT_dom"/>
</dbReference>
<dbReference type="RefSeq" id="WP_102524152.1">
    <property type="nucleotide sequence ID" value="NZ_LT960612.1"/>
</dbReference>
<sequence length="181" mass="20316">MKILEAEPSDLPSFFEYLGVQLLDNASDDTPLFQPIAKKYCHITPELEMKFRDGFESRVGEPSWRKLWVAKDSNGDIRGHIDLRHHSGEYRSHRVLLGMGVDTSVRKRGVGGKLVEVVTQFCLGSEGIDWLDLNVLSNNLPAKNLYLKCGFMIIGEMADCYRIDGVSVPELTMALRTKGEG</sequence>
<keyword evidence="3" id="KW-1185">Reference proteome</keyword>
<dbReference type="Proteomes" id="UP000235828">
    <property type="component" value="Chromosome B"/>
</dbReference>
<dbReference type="PROSITE" id="PS51186">
    <property type="entry name" value="GNAT"/>
    <property type="match status" value="1"/>
</dbReference>
<protein>
    <recommendedName>
        <fullName evidence="1">N-acetyltransferase domain-containing protein</fullName>
    </recommendedName>
</protein>
<dbReference type="GO" id="GO:0016747">
    <property type="term" value="F:acyltransferase activity, transferring groups other than amino-acyl groups"/>
    <property type="evidence" value="ECO:0007669"/>
    <property type="project" value="InterPro"/>
</dbReference>
<evidence type="ECO:0000313" key="3">
    <source>
        <dbReference type="Proteomes" id="UP000235828"/>
    </source>
</evidence>
<proteinExistence type="predicted"/>
<organism evidence="2 3">
    <name type="scientific">Vibrio tapetis subsp. tapetis</name>
    <dbReference type="NCBI Taxonomy" id="1671868"/>
    <lineage>
        <taxon>Bacteria</taxon>
        <taxon>Pseudomonadati</taxon>
        <taxon>Pseudomonadota</taxon>
        <taxon>Gammaproteobacteria</taxon>
        <taxon>Vibrionales</taxon>
        <taxon>Vibrionaceae</taxon>
        <taxon>Vibrio</taxon>
    </lineage>
</organism>
<accession>A0A2N8ZIN1</accession>
<dbReference type="OrthoDB" id="336415at2"/>
<dbReference type="EMBL" id="LT960612">
    <property type="protein sequence ID" value="SON51759.1"/>
    <property type="molecule type" value="Genomic_DNA"/>
</dbReference>
<feature type="domain" description="N-acetyltransferase" evidence="1">
    <location>
        <begin position="1"/>
        <end position="178"/>
    </location>
</feature>
<name>A0A2N8ZIN1_9VIBR</name>
<dbReference type="InterPro" id="IPR016181">
    <property type="entry name" value="Acyl_CoA_acyltransferase"/>
</dbReference>
<gene>
    <name evidence="2" type="ORF">VTAP4600_B0148</name>
</gene>